<evidence type="ECO:0000313" key="3">
    <source>
        <dbReference type="Proteomes" id="UP000612361"/>
    </source>
</evidence>
<dbReference type="Pfam" id="PF02589">
    <property type="entry name" value="LUD_dom"/>
    <property type="match status" value="1"/>
</dbReference>
<name>A0A923I451_9BURK</name>
<dbReference type="AlphaFoldDB" id="A0A923I451"/>
<dbReference type="Proteomes" id="UP000612361">
    <property type="component" value="Unassembled WGS sequence"/>
</dbReference>
<keyword evidence="3" id="KW-1185">Reference proteome</keyword>
<accession>A0A923I451</accession>
<dbReference type="InterPro" id="IPR024185">
    <property type="entry name" value="FTHF_cligase-like_sf"/>
</dbReference>
<dbReference type="RefSeq" id="WP_186881747.1">
    <property type="nucleotide sequence ID" value="NZ_JACOGG010000012.1"/>
</dbReference>
<gene>
    <name evidence="2" type="ORF">H8K47_12530</name>
</gene>
<dbReference type="InterPro" id="IPR003741">
    <property type="entry name" value="LUD_dom"/>
</dbReference>
<organism evidence="2 3">
    <name type="scientific">Undibacterium rugosum</name>
    <dbReference type="NCBI Taxonomy" id="2762291"/>
    <lineage>
        <taxon>Bacteria</taxon>
        <taxon>Pseudomonadati</taxon>
        <taxon>Pseudomonadota</taxon>
        <taxon>Betaproteobacteria</taxon>
        <taxon>Burkholderiales</taxon>
        <taxon>Oxalobacteraceae</taxon>
        <taxon>Undibacterium</taxon>
    </lineage>
</organism>
<comment type="caution">
    <text evidence="2">The sequence shown here is derived from an EMBL/GenBank/DDBJ whole genome shotgun (WGS) entry which is preliminary data.</text>
</comment>
<dbReference type="Gene3D" id="3.40.50.10420">
    <property type="entry name" value="NagB/RpiA/CoA transferase-like"/>
    <property type="match status" value="1"/>
</dbReference>
<evidence type="ECO:0000313" key="2">
    <source>
        <dbReference type="EMBL" id="MBC3936192.1"/>
    </source>
</evidence>
<dbReference type="InterPro" id="IPR037171">
    <property type="entry name" value="NagB/RpiA_transferase-like"/>
</dbReference>
<dbReference type="PANTHER" id="PTHR43682:SF1">
    <property type="entry name" value="LACTATE UTILIZATION PROTEIN C"/>
    <property type="match status" value="1"/>
</dbReference>
<evidence type="ECO:0000259" key="1">
    <source>
        <dbReference type="Pfam" id="PF02589"/>
    </source>
</evidence>
<dbReference type="PANTHER" id="PTHR43682">
    <property type="entry name" value="LACTATE UTILIZATION PROTEIN C"/>
    <property type="match status" value="1"/>
</dbReference>
<dbReference type="SUPFAM" id="SSF100950">
    <property type="entry name" value="NagB/RpiA/CoA transferase-like"/>
    <property type="match status" value="1"/>
</dbReference>
<sequence length="243" mass="26410">MSAARELILQRLRTAALQSAPAAPVAQLDARIQQHFQAKKRPAAAYLLSEMQKQLELLHAEVLCCKEADWSARLAQKLTATTVRRVLTHTSHPASQALQACLPDQIALMNFDQSIEHWKQALFEQIDAGFTVVRSGIASTGTLILAAAPDMPRTMSLVPPLHIALLYASQLHADLYTACQAEGWALGMPSNLVMISGPSKTSDIQQTLAYGAHGPRALWVVLIDDFADDRADQVAAEPLDTLA</sequence>
<proteinExistence type="predicted"/>
<feature type="domain" description="LUD" evidence="1">
    <location>
        <begin position="49"/>
        <end position="223"/>
    </location>
</feature>
<dbReference type="EMBL" id="JACOGG010000012">
    <property type="protein sequence ID" value="MBC3936192.1"/>
    <property type="molecule type" value="Genomic_DNA"/>
</dbReference>
<protein>
    <submittedName>
        <fullName evidence="2">LUD domain-containing protein</fullName>
    </submittedName>
</protein>
<reference evidence="2" key="1">
    <citation type="submission" date="2020-08" db="EMBL/GenBank/DDBJ databases">
        <title>Novel species isolated from subtropical streams in China.</title>
        <authorList>
            <person name="Lu H."/>
        </authorList>
    </citation>
    <scope>NUCLEOTIDE SEQUENCE</scope>
    <source>
        <strain evidence="2">CY7W</strain>
    </source>
</reference>